<gene>
    <name evidence="1" type="ORF">CCHLO57077_00012868</name>
</gene>
<keyword evidence="2" id="KW-1185">Reference proteome</keyword>
<dbReference type="AlphaFoldDB" id="A0AA35LV57"/>
<reference evidence="1" key="1">
    <citation type="submission" date="2023-01" db="EMBL/GenBank/DDBJ databases">
        <authorList>
            <person name="Piombo E."/>
        </authorList>
    </citation>
    <scope>NUCLEOTIDE SEQUENCE</scope>
</reference>
<evidence type="ECO:0000313" key="1">
    <source>
        <dbReference type="EMBL" id="CAI6080145.1"/>
    </source>
</evidence>
<protein>
    <submittedName>
        <fullName evidence="1">Uncharacterized protein</fullName>
    </submittedName>
</protein>
<comment type="caution">
    <text evidence="1">The sequence shown here is derived from an EMBL/GenBank/DDBJ whole genome shotgun (WGS) entry which is preliminary data.</text>
</comment>
<organism evidence="1 2">
    <name type="scientific">Clonostachys chloroleuca</name>
    <dbReference type="NCBI Taxonomy" id="1926264"/>
    <lineage>
        <taxon>Eukaryota</taxon>
        <taxon>Fungi</taxon>
        <taxon>Dikarya</taxon>
        <taxon>Ascomycota</taxon>
        <taxon>Pezizomycotina</taxon>
        <taxon>Sordariomycetes</taxon>
        <taxon>Hypocreomycetidae</taxon>
        <taxon>Hypocreales</taxon>
        <taxon>Bionectriaceae</taxon>
        <taxon>Clonostachys</taxon>
    </lineage>
</organism>
<accession>A0AA35LV57</accession>
<name>A0AA35LV57_9HYPO</name>
<evidence type="ECO:0000313" key="2">
    <source>
        <dbReference type="Proteomes" id="UP001160390"/>
    </source>
</evidence>
<proteinExistence type="predicted"/>
<sequence length="111" mass="12574">MFKQISNNLPVPLLDGYPKRLSKTTCRVDVGGMFDKPLDDPMRATLRGDIKRCLSIHITCISISTSLKEEVHYLVMATVQGYIERRSVVAFGVDIRTVFEKSFNKPTQPNK</sequence>
<dbReference type="Proteomes" id="UP001160390">
    <property type="component" value="Unassembled WGS sequence"/>
</dbReference>
<dbReference type="EMBL" id="CABFNP030000704">
    <property type="protein sequence ID" value="CAI6080145.1"/>
    <property type="molecule type" value="Genomic_DNA"/>
</dbReference>